<dbReference type="PANTHER" id="PTHR43133">
    <property type="entry name" value="RNA POLYMERASE ECF-TYPE SIGMA FACTO"/>
    <property type="match status" value="1"/>
</dbReference>
<accession>A0A2D2D5D9</accession>
<dbReference type="GO" id="GO:0006352">
    <property type="term" value="P:DNA-templated transcription initiation"/>
    <property type="evidence" value="ECO:0007669"/>
    <property type="project" value="InterPro"/>
</dbReference>
<reference evidence="7" key="1">
    <citation type="submission" date="2017-10" db="EMBL/GenBank/DDBJ databases">
        <title>Completed PacBio SMRT sequence of Methylosinus trichosporium OB3b reveals presence of a third large plasmid.</title>
        <authorList>
            <person name="Charles T.C."/>
            <person name="Lynch M.D.J."/>
            <person name="Heil J.R."/>
            <person name="Cheng J."/>
        </authorList>
    </citation>
    <scope>NUCLEOTIDE SEQUENCE [LARGE SCALE GENOMIC DNA]</scope>
    <source>
        <strain evidence="7">OB3b</strain>
    </source>
</reference>
<protein>
    <submittedName>
        <fullName evidence="6">RNA polymerase subunit sigma-24</fullName>
    </submittedName>
</protein>
<dbReference type="InterPro" id="IPR013249">
    <property type="entry name" value="RNA_pol_sigma70_r4_t2"/>
</dbReference>
<dbReference type="GO" id="GO:0016987">
    <property type="term" value="F:sigma factor activity"/>
    <property type="evidence" value="ECO:0007669"/>
    <property type="project" value="UniProtKB-KW"/>
</dbReference>
<dbReference type="InterPro" id="IPR013325">
    <property type="entry name" value="RNA_pol_sigma_r2"/>
</dbReference>
<comment type="similarity">
    <text evidence="1">Belongs to the sigma-70 factor family. ECF subfamily.</text>
</comment>
<dbReference type="PANTHER" id="PTHR43133:SF63">
    <property type="entry name" value="RNA POLYMERASE SIGMA FACTOR FECI-RELATED"/>
    <property type="match status" value="1"/>
</dbReference>
<dbReference type="KEGG" id="mtw:CQW49_02600"/>
<dbReference type="InterPro" id="IPR039425">
    <property type="entry name" value="RNA_pol_sigma-70-like"/>
</dbReference>
<evidence type="ECO:0000256" key="1">
    <source>
        <dbReference type="ARBA" id="ARBA00010641"/>
    </source>
</evidence>
<keyword evidence="2" id="KW-0805">Transcription regulation</keyword>
<dbReference type="STRING" id="595536.GCA_000178815_00429"/>
<dbReference type="InterPro" id="IPR014284">
    <property type="entry name" value="RNA_pol_sigma-70_dom"/>
</dbReference>
<evidence type="ECO:0000313" key="6">
    <source>
        <dbReference type="EMBL" id="ATQ70185.1"/>
    </source>
</evidence>
<dbReference type="Pfam" id="PF04542">
    <property type="entry name" value="Sigma70_r2"/>
    <property type="match status" value="1"/>
</dbReference>
<dbReference type="InterPro" id="IPR013324">
    <property type="entry name" value="RNA_pol_sigma_r3/r4-like"/>
</dbReference>
<dbReference type="Gene3D" id="1.10.1740.10">
    <property type="match status" value="1"/>
</dbReference>
<dbReference type="SUPFAM" id="SSF88946">
    <property type="entry name" value="Sigma2 domain of RNA polymerase sigma factors"/>
    <property type="match status" value="1"/>
</dbReference>
<dbReference type="InterPro" id="IPR007627">
    <property type="entry name" value="RNA_pol_sigma70_r2"/>
</dbReference>
<sequence>MPDSKPQTIRELFLRSQRDLLTFLTRRVGRDDAPDLLQETFARYINRDAAAEIADPPAYLRRTAGNLVKDFARHRQVERKYFTDDGEAADAPSQMASAESLVDDARRALLLAQAVATLPPRCREIFELRVTHNLSQREIAERLGISRKTVEQHFHLAMERCRAALQQ</sequence>
<keyword evidence="3" id="KW-0731">Sigma factor</keyword>
<dbReference type="CDD" id="cd06171">
    <property type="entry name" value="Sigma70_r4"/>
    <property type="match status" value="1"/>
</dbReference>
<dbReference type="PROSITE" id="PS50943">
    <property type="entry name" value="HTH_CROC1"/>
    <property type="match status" value="1"/>
</dbReference>
<dbReference type="NCBIfam" id="TIGR02937">
    <property type="entry name" value="sigma70-ECF"/>
    <property type="match status" value="1"/>
</dbReference>
<keyword evidence="7" id="KW-1185">Reference proteome</keyword>
<proteinExistence type="inferred from homology"/>
<feature type="domain" description="HTH cro/C1-type" evidence="5">
    <location>
        <begin position="127"/>
        <end position="150"/>
    </location>
</feature>
<dbReference type="RefSeq" id="WP_003615578.1">
    <property type="nucleotide sequence ID" value="NZ_ADVE02000001.1"/>
</dbReference>
<dbReference type="InterPro" id="IPR036388">
    <property type="entry name" value="WH-like_DNA-bd_sf"/>
</dbReference>
<evidence type="ECO:0000313" key="7">
    <source>
        <dbReference type="Proteomes" id="UP000230709"/>
    </source>
</evidence>
<name>A0A2D2D5D9_METT3</name>
<dbReference type="Proteomes" id="UP000230709">
    <property type="component" value="Chromosome"/>
</dbReference>
<keyword evidence="4" id="KW-0804">Transcription</keyword>
<dbReference type="Pfam" id="PF08281">
    <property type="entry name" value="Sigma70_r4_2"/>
    <property type="match status" value="1"/>
</dbReference>
<evidence type="ECO:0000256" key="3">
    <source>
        <dbReference type="ARBA" id="ARBA00023082"/>
    </source>
</evidence>
<evidence type="ECO:0000259" key="5">
    <source>
        <dbReference type="PROSITE" id="PS50943"/>
    </source>
</evidence>
<evidence type="ECO:0000256" key="2">
    <source>
        <dbReference type="ARBA" id="ARBA00023015"/>
    </source>
</evidence>
<dbReference type="Gene3D" id="1.10.10.10">
    <property type="entry name" value="Winged helix-like DNA-binding domain superfamily/Winged helix DNA-binding domain"/>
    <property type="match status" value="1"/>
</dbReference>
<evidence type="ECO:0000256" key="4">
    <source>
        <dbReference type="ARBA" id="ARBA00023163"/>
    </source>
</evidence>
<gene>
    <name evidence="6" type="ORF">CQW49_02600</name>
</gene>
<organism evidence="6 7">
    <name type="scientific">Methylosinus trichosporium (strain ATCC 35070 / NCIMB 11131 / UNIQEM 75 / OB3b)</name>
    <dbReference type="NCBI Taxonomy" id="595536"/>
    <lineage>
        <taxon>Bacteria</taxon>
        <taxon>Pseudomonadati</taxon>
        <taxon>Pseudomonadota</taxon>
        <taxon>Alphaproteobacteria</taxon>
        <taxon>Hyphomicrobiales</taxon>
        <taxon>Methylocystaceae</taxon>
        <taxon>Methylosinus</taxon>
    </lineage>
</organism>
<dbReference type="InterPro" id="IPR001387">
    <property type="entry name" value="Cro/C1-type_HTH"/>
</dbReference>
<dbReference type="AlphaFoldDB" id="A0A2D2D5D9"/>
<dbReference type="EMBL" id="CP023737">
    <property type="protein sequence ID" value="ATQ70185.1"/>
    <property type="molecule type" value="Genomic_DNA"/>
</dbReference>
<dbReference type="GO" id="GO:0003677">
    <property type="term" value="F:DNA binding"/>
    <property type="evidence" value="ECO:0007669"/>
    <property type="project" value="InterPro"/>
</dbReference>
<dbReference type="SUPFAM" id="SSF88659">
    <property type="entry name" value="Sigma3 and sigma4 domains of RNA polymerase sigma factors"/>
    <property type="match status" value="1"/>
</dbReference>